<dbReference type="AlphaFoldDB" id="A0A2V3UUA1"/>
<reference evidence="1 2" key="1">
    <citation type="submission" date="2018-05" db="EMBL/GenBank/DDBJ databases">
        <title>Genomic Encyclopedia of Type Strains, Phase IV (KMG-IV): sequencing the most valuable type-strain genomes for metagenomic binning, comparative biology and taxonomic classification.</title>
        <authorList>
            <person name="Goeker M."/>
        </authorList>
    </citation>
    <scope>NUCLEOTIDE SEQUENCE [LARGE SCALE GENOMIC DNA]</scope>
    <source>
        <strain evidence="1 2">DSM 3183</strain>
    </source>
</reference>
<gene>
    <name evidence="1" type="ORF">C7451_11174</name>
</gene>
<dbReference type="RefSeq" id="WP_110299644.1">
    <property type="nucleotide sequence ID" value="NZ_QJJM01000011.1"/>
</dbReference>
<evidence type="ECO:0000313" key="1">
    <source>
        <dbReference type="EMBL" id="PXW72953.1"/>
    </source>
</evidence>
<dbReference type="EMBL" id="QJJM01000011">
    <property type="protein sequence ID" value="PXW72953.1"/>
    <property type="molecule type" value="Genomic_DNA"/>
</dbReference>
<accession>A0A2V3UUA1</accession>
<dbReference type="Proteomes" id="UP000248014">
    <property type="component" value="Unassembled WGS sequence"/>
</dbReference>
<keyword evidence="2" id="KW-1185">Reference proteome</keyword>
<name>A0A2V3UUA1_9SPHN</name>
<proteinExistence type="predicted"/>
<organism evidence="1 2">
    <name type="scientific">Blastomonas natatoria</name>
    <dbReference type="NCBI Taxonomy" id="34015"/>
    <lineage>
        <taxon>Bacteria</taxon>
        <taxon>Pseudomonadati</taxon>
        <taxon>Pseudomonadota</taxon>
        <taxon>Alphaproteobacteria</taxon>
        <taxon>Sphingomonadales</taxon>
        <taxon>Sphingomonadaceae</taxon>
        <taxon>Blastomonas</taxon>
    </lineage>
</organism>
<dbReference type="OrthoDB" id="7595341at2"/>
<protein>
    <submittedName>
        <fullName evidence="1">Uncharacterized protein</fullName>
    </submittedName>
</protein>
<sequence length="113" mass="12518">MQHSTASDPLQDRLKLARQQLRLQAGHIRSLARRVARDDLQREIGKMRHMAEANALPCVSDLAYGLEHLLAHGWSRTMAAHYLDAMDEAIACDSGDGEMRAAMLASIAVRGVR</sequence>
<comment type="caution">
    <text evidence="1">The sequence shown here is derived from an EMBL/GenBank/DDBJ whole genome shotgun (WGS) entry which is preliminary data.</text>
</comment>
<evidence type="ECO:0000313" key="2">
    <source>
        <dbReference type="Proteomes" id="UP000248014"/>
    </source>
</evidence>